<gene>
    <name evidence="2" type="ORF">CAL25_10445</name>
</gene>
<dbReference type="OrthoDB" id="9798632at2"/>
<dbReference type="EMBL" id="NEVP01000006">
    <property type="protein sequence ID" value="OZI51925.1"/>
    <property type="molecule type" value="Genomic_DNA"/>
</dbReference>
<dbReference type="AlphaFoldDB" id="A0A261TR56"/>
<name>A0A261TR56_9BORD</name>
<keyword evidence="3" id="KW-1185">Reference proteome</keyword>
<comment type="caution">
    <text evidence="2">The sequence shown here is derived from an EMBL/GenBank/DDBJ whole genome shotgun (WGS) entry which is preliminary data.</text>
</comment>
<dbReference type="Proteomes" id="UP000216913">
    <property type="component" value="Unassembled WGS sequence"/>
</dbReference>
<dbReference type="PANTHER" id="PTHR14097">
    <property type="entry name" value="OXIDOREDUCTASE HTATIP2"/>
    <property type="match status" value="1"/>
</dbReference>
<feature type="domain" description="NAD(P)-binding" evidence="1">
    <location>
        <begin position="7"/>
        <end position="119"/>
    </location>
</feature>
<organism evidence="2 3">
    <name type="scientific">Bordetella genomosp. 5</name>
    <dbReference type="NCBI Taxonomy" id="1395608"/>
    <lineage>
        <taxon>Bacteria</taxon>
        <taxon>Pseudomonadati</taxon>
        <taxon>Pseudomonadota</taxon>
        <taxon>Betaproteobacteria</taxon>
        <taxon>Burkholderiales</taxon>
        <taxon>Alcaligenaceae</taxon>
        <taxon>Bordetella</taxon>
    </lineage>
</organism>
<dbReference type="InterPro" id="IPR016040">
    <property type="entry name" value="NAD(P)-bd_dom"/>
</dbReference>
<protein>
    <submittedName>
        <fullName evidence="2">NAD-dependent dehydratase</fullName>
    </submittedName>
</protein>
<dbReference type="Pfam" id="PF13460">
    <property type="entry name" value="NAD_binding_10"/>
    <property type="match status" value="1"/>
</dbReference>
<evidence type="ECO:0000313" key="2">
    <source>
        <dbReference type="EMBL" id="OZI51925.1"/>
    </source>
</evidence>
<evidence type="ECO:0000259" key="1">
    <source>
        <dbReference type="Pfam" id="PF13460"/>
    </source>
</evidence>
<evidence type="ECO:0000313" key="3">
    <source>
        <dbReference type="Proteomes" id="UP000216913"/>
    </source>
</evidence>
<dbReference type="InterPro" id="IPR036291">
    <property type="entry name" value="NAD(P)-bd_dom_sf"/>
</dbReference>
<reference evidence="2 3" key="1">
    <citation type="submission" date="2017-05" db="EMBL/GenBank/DDBJ databases">
        <title>Complete and WGS of Bordetella genogroups.</title>
        <authorList>
            <person name="Spilker T."/>
            <person name="LiPuma J."/>
        </authorList>
    </citation>
    <scope>NUCLEOTIDE SEQUENCE [LARGE SCALE GENOMIC DNA]</scope>
    <source>
        <strain evidence="2 3">AU10456</strain>
    </source>
</reference>
<accession>A0A261TR56</accession>
<dbReference type="RefSeq" id="WP_094799882.1">
    <property type="nucleotide sequence ID" value="NZ_NEVP01000006.1"/>
</dbReference>
<dbReference type="SUPFAM" id="SSF51735">
    <property type="entry name" value="NAD(P)-binding Rossmann-fold domains"/>
    <property type="match status" value="1"/>
</dbReference>
<dbReference type="Gene3D" id="3.40.50.720">
    <property type="entry name" value="NAD(P)-binding Rossmann-like Domain"/>
    <property type="match status" value="1"/>
</dbReference>
<dbReference type="PANTHER" id="PTHR14097:SF7">
    <property type="entry name" value="OXIDOREDUCTASE HTATIP2"/>
    <property type="match status" value="1"/>
</dbReference>
<proteinExistence type="predicted"/>
<sequence>MKLLLVGATGLVGSHVLRLALADTRIDAVVAPVRRALPEHPKLDAPRIDYDHLPATAAWWRADAVICTLGTTIKKAGSQAAFRRVDHDYALEVARHAHDAGTPVYALNSAMGADPDSRFFYNRVKGELEADLARVGFRSLTYVRPGLIGGHRKEPRLGERLGLAVLGALGPVLPRRYRINPAERIAAALLDAAVSPRPGVHVVGSDRLV</sequence>